<comment type="caution">
    <text evidence="1">The sequence shown here is derived from an EMBL/GenBank/DDBJ whole genome shotgun (WGS) entry which is preliminary data.</text>
</comment>
<dbReference type="EMBL" id="JBAHYK010000614">
    <property type="protein sequence ID" value="KAL0572566.1"/>
    <property type="molecule type" value="Genomic_DNA"/>
</dbReference>
<proteinExistence type="predicted"/>
<keyword evidence="2" id="KW-1185">Reference proteome</keyword>
<reference evidence="1 2" key="1">
    <citation type="submission" date="2024-02" db="EMBL/GenBank/DDBJ databases">
        <title>A draft genome for the cacao thread blight pathogen Marasmius crinis-equi.</title>
        <authorList>
            <person name="Cohen S.P."/>
            <person name="Baruah I.K."/>
            <person name="Amoako-Attah I."/>
            <person name="Bukari Y."/>
            <person name="Meinhardt L.W."/>
            <person name="Bailey B.A."/>
        </authorList>
    </citation>
    <scope>NUCLEOTIDE SEQUENCE [LARGE SCALE GENOMIC DNA]</scope>
    <source>
        <strain evidence="1 2">GH-76</strain>
    </source>
</reference>
<sequence length="370" mass="41132">MTTHLPRLSKLVFSSLEVPFMKFFEVLPSLSNLEDLRFLDVKVSYSPDEPLPPANLNLFKKEIQVNVTGSYPYLPPFFVAIIPLTRVISSQCVSQCELDAAAVVSFAVFLQACCHAFSQGTFPITFTLTHHAKSSVLPDAQKIVVSGSRPRVVVPMFSMVLFLSACCGPLQSLEIRCPVEEDNVLAQSNRVLFPLLEEFVGPVPVFPALLHPNNSIDRIAIVTPFRDHSHLEEILAGCAFGDNPLRSLRIGVQNASPGFLNLLSKVFSNLEDVVVLFTESESFKESDYKSLGDSVFANFRRLKSFKFYTTDSPLIAKKDVLRLLAEWEAHIPYLTELQLIKGTVMVRASDNLTWDPSPSGPVDFITHLAL</sequence>
<accession>A0ABR3FB68</accession>
<gene>
    <name evidence="1" type="ORF">V5O48_009403</name>
</gene>
<evidence type="ECO:0008006" key="3">
    <source>
        <dbReference type="Google" id="ProtNLM"/>
    </source>
</evidence>
<evidence type="ECO:0000313" key="2">
    <source>
        <dbReference type="Proteomes" id="UP001465976"/>
    </source>
</evidence>
<protein>
    <recommendedName>
        <fullName evidence="3">FBD domain-containing protein</fullName>
    </recommendedName>
</protein>
<dbReference type="Proteomes" id="UP001465976">
    <property type="component" value="Unassembled WGS sequence"/>
</dbReference>
<organism evidence="1 2">
    <name type="scientific">Marasmius crinis-equi</name>
    <dbReference type="NCBI Taxonomy" id="585013"/>
    <lineage>
        <taxon>Eukaryota</taxon>
        <taxon>Fungi</taxon>
        <taxon>Dikarya</taxon>
        <taxon>Basidiomycota</taxon>
        <taxon>Agaricomycotina</taxon>
        <taxon>Agaricomycetes</taxon>
        <taxon>Agaricomycetidae</taxon>
        <taxon>Agaricales</taxon>
        <taxon>Marasmiineae</taxon>
        <taxon>Marasmiaceae</taxon>
        <taxon>Marasmius</taxon>
    </lineage>
</organism>
<name>A0ABR3FB68_9AGAR</name>
<evidence type="ECO:0000313" key="1">
    <source>
        <dbReference type="EMBL" id="KAL0572566.1"/>
    </source>
</evidence>